<evidence type="ECO:0000256" key="3">
    <source>
        <dbReference type="ARBA" id="ARBA00023163"/>
    </source>
</evidence>
<dbReference type="InterPro" id="IPR020886">
    <property type="entry name" value="MTH_967-like"/>
</dbReference>
<dbReference type="InterPro" id="IPR010982">
    <property type="entry name" value="Lambda_DNA-bd_dom_sf"/>
</dbReference>
<reference evidence="6 7" key="1">
    <citation type="journal article" date="2013" name="Genome Announc.">
        <title>Draft Genome Sequence of a Highly Flagellated, Fast-Swimming Archaeon, Methanocaldococcus villosus Strain KIN24-T80 (DSM 22612).</title>
        <authorList>
            <person name="Thennarasu S."/>
            <person name="Polireddy D."/>
            <person name="Antony A."/>
            <person name="Yada M.R."/>
            <person name="Algarawi S."/>
            <person name="Sivakumar N."/>
        </authorList>
    </citation>
    <scope>NUCLEOTIDE SEQUENCE [LARGE SCALE GENOMIC DNA]</scope>
    <source>
        <strain evidence="6 7">KIN24-T80</strain>
    </source>
</reference>
<keyword evidence="7" id="KW-1185">Reference proteome</keyword>
<dbReference type="GO" id="GO:0003700">
    <property type="term" value="F:DNA-binding transcription factor activity"/>
    <property type="evidence" value="ECO:0007669"/>
    <property type="project" value="UniProtKB-UniRule"/>
</dbReference>
<dbReference type="Pfam" id="PF26553">
    <property type="entry name" value="PDDEXK_19"/>
    <property type="match status" value="1"/>
</dbReference>
<organism evidence="6 7">
    <name type="scientific">Methanocaldococcus villosus KIN24-T80</name>
    <dbReference type="NCBI Taxonomy" id="1069083"/>
    <lineage>
        <taxon>Archaea</taxon>
        <taxon>Methanobacteriati</taxon>
        <taxon>Methanobacteriota</taxon>
        <taxon>Methanomada group</taxon>
        <taxon>Methanococci</taxon>
        <taxon>Methanococcales</taxon>
        <taxon>Methanocaldococcaceae</taxon>
        <taxon>Methanocaldococcus</taxon>
    </lineage>
</organism>
<dbReference type="STRING" id="1069083.GCA_000371805_01072"/>
<dbReference type="InterPro" id="IPR001387">
    <property type="entry name" value="Cro/C1-type_HTH"/>
</dbReference>
<gene>
    <name evidence="6" type="ORF">J422_06877</name>
</gene>
<protein>
    <recommendedName>
        <fullName evidence="4">Putative HTH-type transcriptional regulatory protein J422_06877</fullName>
    </recommendedName>
</protein>
<feature type="domain" description="HTH cro/C1-type" evidence="5">
    <location>
        <begin position="128"/>
        <end position="186"/>
    </location>
</feature>
<dbReference type="NCBIfam" id="NF003162">
    <property type="entry name" value="PRK04140.1"/>
    <property type="match status" value="1"/>
</dbReference>
<dbReference type="CDD" id="cd00093">
    <property type="entry name" value="HTH_XRE"/>
    <property type="match status" value="1"/>
</dbReference>
<dbReference type="Gene3D" id="1.10.260.40">
    <property type="entry name" value="lambda repressor-like DNA-binding domains"/>
    <property type="match status" value="1"/>
</dbReference>
<comment type="caution">
    <text evidence="6">The sequence shown here is derived from an EMBL/GenBank/DDBJ whole genome shotgun (WGS) entry which is preliminary data.</text>
</comment>
<dbReference type="EMBL" id="APMM01000063">
    <property type="protein sequence ID" value="ENN95624.1"/>
    <property type="molecule type" value="Genomic_DNA"/>
</dbReference>
<dbReference type="InterPro" id="IPR059051">
    <property type="entry name" value="MTH_967_PDDEXK"/>
</dbReference>
<dbReference type="RefSeq" id="WP_004594256.1">
    <property type="nucleotide sequence ID" value="NZ_APMM01000063.1"/>
</dbReference>
<evidence type="ECO:0000256" key="1">
    <source>
        <dbReference type="ARBA" id="ARBA00023015"/>
    </source>
</evidence>
<dbReference type="SUPFAM" id="SSF47413">
    <property type="entry name" value="lambda repressor-like DNA-binding domains"/>
    <property type="match status" value="1"/>
</dbReference>
<dbReference type="PATRIC" id="fig|1069083.5.peg.1334"/>
<dbReference type="HAMAP" id="MF_00584">
    <property type="entry name" value="HTH_type_cro_C1"/>
    <property type="match status" value="1"/>
</dbReference>
<keyword evidence="1 4" id="KW-0805">Transcription regulation</keyword>
<proteinExistence type="inferred from homology"/>
<evidence type="ECO:0000256" key="2">
    <source>
        <dbReference type="ARBA" id="ARBA00023125"/>
    </source>
</evidence>
<dbReference type="Pfam" id="PF01381">
    <property type="entry name" value="HTH_3"/>
    <property type="match status" value="1"/>
</dbReference>
<keyword evidence="3 4" id="KW-0804">Transcription</keyword>
<evidence type="ECO:0000313" key="7">
    <source>
        <dbReference type="Proteomes" id="UP000053695"/>
    </source>
</evidence>
<evidence type="ECO:0000259" key="5">
    <source>
        <dbReference type="PROSITE" id="PS50943"/>
    </source>
</evidence>
<evidence type="ECO:0000313" key="6">
    <source>
        <dbReference type="EMBL" id="ENN95624.1"/>
    </source>
</evidence>
<sequence>MREMLIAECIELLKHHKFIVSKPLGRSCFDIIASKDDVKLILKILKNIDSLSKEQSIELKKISKILAGTPLIIGLRTRNAPMEYGIVYDRYNIKAVTFETFKDFLEGNPPIVYVQRGGLFVKIDGQVLREVREALGISAGELADAVGVSRKTIYKYEAGLASPSLDIAIKIEEYLDVPLVKAIDLFEPINDENIEDKVEKLEDYKREAINFLSELGFRSIVVNKAPFDAVAEKNVEEMQNILLTNIEEKIDEEVLKKAIIVKEISKMLNSYSLLILEKKEKELKNIPTVSMEELKKMDDALELIEHIKKMLSS</sequence>
<dbReference type="Proteomes" id="UP000053695">
    <property type="component" value="Unassembled WGS sequence"/>
</dbReference>
<keyword evidence="2 4" id="KW-0238">DNA-binding</keyword>
<dbReference type="SMART" id="SM00530">
    <property type="entry name" value="HTH_XRE"/>
    <property type="match status" value="1"/>
</dbReference>
<dbReference type="AlphaFoldDB" id="N6UTI1"/>
<name>N6UTI1_9EURY</name>
<dbReference type="OrthoDB" id="31424at2157"/>
<accession>N6UTI1</accession>
<evidence type="ECO:0000256" key="4">
    <source>
        <dbReference type="HAMAP-Rule" id="MF_00584"/>
    </source>
</evidence>
<dbReference type="PROSITE" id="PS50943">
    <property type="entry name" value="HTH_CROC1"/>
    <property type="match status" value="1"/>
</dbReference>
<dbReference type="GO" id="GO:0003677">
    <property type="term" value="F:DNA binding"/>
    <property type="evidence" value="ECO:0007669"/>
    <property type="project" value="UniProtKB-KW"/>
</dbReference>